<dbReference type="OrthoDB" id="3431941at2"/>
<gene>
    <name evidence="2" type="ORF">SAMN02745673_04114</name>
</gene>
<reference evidence="2 3" key="1">
    <citation type="submission" date="2017-02" db="EMBL/GenBank/DDBJ databases">
        <authorList>
            <person name="Peterson S.W."/>
        </authorList>
    </citation>
    <scope>NUCLEOTIDE SEQUENCE [LARGE SCALE GENOMIC DNA]</scope>
    <source>
        <strain evidence="2 3">DSM 45154</strain>
    </source>
</reference>
<sequence length="254" mass="27262">MSEAAGAEKRRRGVSGWKAFFLVVSSGTAAAFLVVGVIFGALRLFSSAINVNPQERDFAAAAPTRGVVSSLAPGGFDLCDSLGNIQAFSAAMPQRVDSGERYSDTALENPEEEARVIENECSWVLNIGGLEQSLFTLSYRSIAAVPSGESATEKASLEFERERSEVGEGFLSVVSEGDIGGLEGGGYYVYGDVRDEEVVQAMHFVGLVKSSVFEISIEGESSSGGGGDLEEEYRSLIRQMMPDIQMRFDRIIPD</sequence>
<feature type="transmembrane region" description="Helical" evidence="1">
    <location>
        <begin position="20"/>
        <end position="45"/>
    </location>
</feature>
<keyword evidence="1" id="KW-0472">Membrane</keyword>
<dbReference type="AlphaFoldDB" id="A0A1T4SXY9"/>
<dbReference type="RefSeq" id="WP_144390226.1">
    <property type="nucleotide sequence ID" value="NZ_FUWS01000012.1"/>
</dbReference>
<evidence type="ECO:0000313" key="2">
    <source>
        <dbReference type="EMBL" id="SKA32979.1"/>
    </source>
</evidence>
<keyword evidence="1" id="KW-0812">Transmembrane</keyword>
<dbReference type="EMBL" id="FUWS01000012">
    <property type="protein sequence ID" value="SKA32979.1"/>
    <property type="molecule type" value="Genomic_DNA"/>
</dbReference>
<protein>
    <submittedName>
        <fullName evidence="2">Uncharacterized protein</fullName>
    </submittedName>
</protein>
<dbReference type="Proteomes" id="UP000190637">
    <property type="component" value="Unassembled WGS sequence"/>
</dbReference>
<evidence type="ECO:0000313" key="3">
    <source>
        <dbReference type="Proteomes" id="UP000190637"/>
    </source>
</evidence>
<proteinExistence type="predicted"/>
<keyword evidence="1" id="KW-1133">Transmembrane helix</keyword>
<evidence type="ECO:0000256" key="1">
    <source>
        <dbReference type="SAM" id="Phobius"/>
    </source>
</evidence>
<name>A0A1T4SXY9_9ACTN</name>
<dbReference type="STRING" id="1122192.SAMN02745673_04114"/>
<keyword evidence="3" id="KW-1185">Reference proteome</keyword>
<organism evidence="2 3">
    <name type="scientific">Marinactinospora thermotolerans DSM 45154</name>
    <dbReference type="NCBI Taxonomy" id="1122192"/>
    <lineage>
        <taxon>Bacteria</taxon>
        <taxon>Bacillati</taxon>
        <taxon>Actinomycetota</taxon>
        <taxon>Actinomycetes</taxon>
        <taxon>Streptosporangiales</taxon>
        <taxon>Nocardiopsidaceae</taxon>
        <taxon>Marinactinospora</taxon>
    </lineage>
</organism>
<accession>A0A1T4SXY9</accession>